<dbReference type="RefSeq" id="XP_060292191.1">
    <property type="nucleotide sequence ID" value="XM_060440519.1"/>
</dbReference>
<feature type="compositionally biased region" description="Acidic residues" evidence="1">
    <location>
        <begin position="56"/>
        <end position="72"/>
    </location>
</feature>
<dbReference type="GeneID" id="85323789"/>
<dbReference type="AlphaFoldDB" id="A0AA40A0N2"/>
<feature type="region of interest" description="Disordered" evidence="1">
    <location>
        <begin position="329"/>
        <end position="390"/>
    </location>
</feature>
<evidence type="ECO:0000256" key="1">
    <source>
        <dbReference type="SAM" id="MobiDB-lite"/>
    </source>
</evidence>
<feature type="compositionally biased region" description="Low complexity" evidence="1">
    <location>
        <begin position="368"/>
        <end position="379"/>
    </location>
</feature>
<evidence type="ECO:0000313" key="2">
    <source>
        <dbReference type="EMBL" id="KAK0707097.1"/>
    </source>
</evidence>
<reference evidence="2" key="1">
    <citation type="submission" date="2023-06" db="EMBL/GenBank/DDBJ databases">
        <title>Genome-scale phylogeny and comparative genomics of the fungal order Sordariales.</title>
        <authorList>
            <consortium name="Lawrence Berkeley National Laboratory"/>
            <person name="Hensen N."/>
            <person name="Bonometti L."/>
            <person name="Westerberg I."/>
            <person name="Brannstrom I.O."/>
            <person name="Guillou S."/>
            <person name="Cros-Aarteil S."/>
            <person name="Calhoun S."/>
            <person name="Haridas S."/>
            <person name="Kuo A."/>
            <person name="Mondo S."/>
            <person name="Pangilinan J."/>
            <person name="Riley R."/>
            <person name="LaButti K."/>
            <person name="Andreopoulos B."/>
            <person name="Lipzen A."/>
            <person name="Chen C."/>
            <person name="Yanf M."/>
            <person name="Daum C."/>
            <person name="Ng V."/>
            <person name="Clum A."/>
            <person name="Steindorff A."/>
            <person name="Ohm R."/>
            <person name="Martin F."/>
            <person name="Silar P."/>
            <person name="Natvig D."/>
            <person name="Lalanne C."/>
            <person name="Gautier V."/>
            <person name="Ament-velasquez S.L."/>
            <person name="Kruys A."/>
            <person name="Hutchinson M.I."/>
            <person name="Powell A.J."/>
            <person name="Barry K."/>
            <person name="Miller A.N."/>
            <person name="Grigoriev I.V."/>
            <person name="Debuchy R."/>
            <person name="Gladieux P."/>
            <person name="Thoren M.H."/>
            <person name="Johannesson H."/>
        </authorList>
    </citation>
    <scope>NUCLEOTIDE SEQUENCE</scope>
    <source>
        <strain evidence="2">SMH2392-1A</strain>
    </source>
</reference>
<sequence length="462" mass="53966">MAAKFTTQTPIYKAPKDWHIWANTLKAKARQVNLWQYFEGKPWPKEPRYPEPKDFNEEEGADSETFTEDGGDDNEEIQRLQAEVDKLPPPPADGILDRNNADYPNLHGAALQRRRTRDQRLREELAEVARNRLVEIRNEETVLSAHGKERYNIAVARYNSMRKDYDRIQRDAAVILDWTDASVSHQYYHLFEDKELVERYLALETYSLPFAEEVIRETRRDYRDHMTAFKRSEKKIGEWITKWMHFMAEARRYKLWEITTPEVWCEHLMERLNETQLGRAWLLGEFAAMEPQIKNGQIDYIKVAAKMQLRLAIETPTEKTAEKRRYQGAFPAYNGTNNNGTNNNNEVTNSEAVERGGHRVKRERSTPSRSQSARGRGQSHAFSGRSLQGRKTQGVEECELCSKNGHNLEDCYHTYPDDHPDLPAWWIRRCGPLEKKTVARLLKADASLAERVRQIKKNRTMS</sequence>
<feature type="compositionally biased region" description="Basic and acidic residues" evidence="1">
    <location>
        <begin position="42"/>
        <end position="55"/>
    </location>
</feature>
<name>A0AA40A0N2_9PEZI</name>
<protein>
    <recommendedName>
        <fullName evidence="4">Gag protein</fullName>
    </recommendedName>
</protein>
<proteinExistence type="predicted"/>
<keyword evidence="3" id="KW-1185">Reference proteome</keyword>
<evidence type="ECO:0008006" key="4">
    <source>
        <dbReference type="Google" id="ProtNLM"/>
    </source>
</evidence>
<dbReference type="EMBL" id="JAUIRO010000007">
    <property type="protein sequence ID" value="KAK0707097.1"/>
    <property type="molecule type" value="Genomic_DNA"/>
</dbReference>
<accession>A0AA40A0N2</accession>
<comment type="caution">
    <text evidence="2">The sequence shown here is derived from an EMBL/GenBank/DDBJ whole genome shotgun (WGS) entry which is preliminary data.</text>
</comment>
<dbReference type="Proteomes" id="UP001172101">
    <property type="component" value="Unassembled WGS sequence"/>
</dbReference>
<organism evidence="2 3">
    <name type="scientific">Lasiosphaeria miniovina</name>
    <dbReference type="NCBI Taxonomy" id="1954250"/>
    <lineage>
        <taxon>Eukaryota</taxon>
        <taxon>Fungi</taxon>
        <taxon>Dikarya</taxon>
        <taxon>Ascomycota</taxon>
        <taxon>Pezizomycotina</taxon>
        <taxon>Sordariomycetes</taxon>
        <taxon>Sordariomycetidae</taxon>
        <taxon>Sordariales</taxon>
        <taxon>Lasiosphaeriaceae</taxon>
        <taxon>Lasiosphaeria</taxon>
    </lineage>
</organism>
<feature type="compositionally biased region" description="Low complexity" evidence="1">
    <location>
        <begin position="334"/>
        <end position="345"/>
    </location>
</feature>
<evidence type="ECO:0000313" key="3">
    <source>
        <dbReference type="Proteomes" id="UP001172101"/>
    </source>
</evidence>
<gene>
    <name evidence="2" type="ORF">B0T26DRAFT_680666</name>
</gene>
<feature type="region of interest" description="Disordered" evidence="1">
    <location>
        <begin position="41"/>
        <end position="72"/>
    </location>
</feature>